<keyword evidence="2" id="KW-1185">Reference proteome</keyword>
<protein>
    <submittedName>
        <fullName evidence="3">Uncharacterized protein</fullName>
    </submittedName>
</protein>
<evidence type="ECO:0000313" key="2">
    <source>
        <dbReference type="Proteomes" id="UP000095283"/>
    </source>
</evidence>
<dbReference type="Proteomes" id="UP000095283">
    <property type="component" value="Unplaced"/>
</dbReference>
<name>A0A1I7WLF8_HETBA</name>
<proteinExistence type="predicted"/>
<dbReference type="AlphaFoldDB" id="A0A1I7WLF8"/>
<evidence type="ECO:0000313" key="3">
    <source>
        <dbReference type="WBParaSite" id="Hba_05976"/>
    </source>
</evidence>
<feature type="region of interest" description="Disordered" evidence="1">
    <location>
        <begin position="84"/>
        <end position="104"/>
    </location>
</feature>
<accession>A0A1I7WLF8</accession>
<reference evidence="3" key="1">
    <citation type="submission" date="2016-11" db="UniProtKB">
        <authorList>
            <consortium name="WormBaseParasite"/>
        </authorList>
    </citation>
    <scope>IDENTIFICATION</scope>
</reference>
<organism evidence="2 3">
    <name type="scientific">Heterorhabditis bacteriophora</name>
    <name type="common">Entomopathogenic nematode worm</name>
    <dbReference type="NCBI Taxonomy" id="37862"/>
    <lineage>
        <taxon>Eukaryota</taxon>
        <taxon>Metazoa</taxon>
        <taxon>Ecdysozoa</taxon>
        <taxon>Nematoda</taxon>
        <taxon>Chromadorea</taxon>
        <taxon>Rhabditida</taxon>
        <taxon>Rhabditina</taxon>
        <taxon>Rhabditomorpha</taxon>
        <taxon>Strongyloidea</taxon>
        <taxon>Heterorhabditidae</taxon>
        <taxon>Heterorhabditis</taxon>
    </lineage>
</organism>
<sequence>MHLDGKFGRLRGEAFLSQSFGLSAPMSRGYCLSALFPPPHREEIGIILDASEAFGTLVLNCFRSLLARRCQILRRGEAFKNAPLASLKGGGEEPRGNSLGSSEH</sequence>
<dbReference type="WBParaSite" id="Hba_05976">
    <property type="protein sequence ID" value="Hba_05976"/>
    <property type="gene ID" value="Hba_05976"/>
</dbReference>
<evidence type="ECO:0000256" key="1">
    <source>
        <dbReference type="SAM" id="MobiDB-lite"/>
    </source>
</evidence>